<evidence type="ECO:0000313" key="18">
    <source>
        <dbReference type="EMBL" id="GEY08440.1"/>
    </source>
</evidence>
<dbReference type="GO" id="GO:0003677">
    <property type="term" value="F:DNA binding"/>
    <property type="evidence" value="ECO:0007669"/>
    <property type="project" value="UniProtKB-KW"/>
</dbReference>
<accession>A0A699HG26</accession>
<evidence type="ECO:0000256" key="11">
    <source>
        <dbReference type="ARBA" id="ARBA00022918"/>
    </source>
</evidence>
<keyword evidence="5" id="KW-0479">Metal-binding</keyword>
<dbReference type="InterPro" id="IPR050951">
    <property type="entry name" value="Retrovirus_Pol_polyprotein"/>
</dbReference>
<dbReference type="GO" id="GO:0004519">
    <property type="term" value="F:endonuclease activity"/>
    <property type="evidence" value="ECO:0007669"/>
    <property type="project" value="UniProtKB-KW"/>
</dbReference>
<dbReference type="GO" id="GO:0003887">
    <property type="term" value="F:DNA-directed DNA polymerase activity"/>
    <property type="evidence" value="ECO:0007669"/>
    <property type="project" value="UniProtKB-KW"/>
</dbReference>
<dbReference type="InterPro" id="IPR036875">
    <property type="entry name" value="Znf_CCHC_sf"/>
</dbReference>
<dbReference type="InterPro" id="IPR056924">
    <property type="entry name" value="SH3_Tf2-1"/>
</dbReference>
<dbReference type="GO" id="GO:0006508">
    <property type="term" value="P:proteolysis"/>
    <property type="evidence" value="ECO:0007669"/>
    <property type="project" value="UniProtKB-KW"/>
</dbReference>
<dbReference type="InterPro" id="IPR001878">
    <property type="entry name" value="Znf_CCHC"/>
</dbReference>
<evidence type="ECO:0000256" key="10">
    <source>
        <dbReference type="ARBA" id="ARBA00022908"/>
    </source>
</evidence>
<keyword evidence="8" id="KW-0378">Hydrolase</keyword>
<evidence type="ECO:0000256" key="3">
    <source>
        <dbReference type="ARBA" id="ARBA00022695"/>
    </source>
</evidence>
<evidence type="ECO:0000256" key="4">
    <source>
        <dbReference type="ARBA" id="ARBA00022722"/>
    </source>
</evidence>
<dbReference type="GO" id="GO:0006310">
    <property type="term" value="P:DNA recombination"/>
    <property type="evidence" value="ECO:0007669"/>
    <property type="project" value="UniProtKB-KW"/>
</dbReference>
<evidence type="ECO:0000256" key="1">
    <source>
        <dbReference type="ARBA" id="ARBA00022670"/>
    </source>
</evidence>
<dbReference type="GO" id="GO:0008270">
    <property type="term" value="F:zinc ion binding"/>
    <property type="evidence" value="ECO:0007669"/>
    <property type="project" value="UniProtKB-KW"/>
</dbReference>
<evidence type="ECO:0000256" key="8">
    <source>
        <dbReference type="ARBA" id="ARBA00022801"/>
    </source>
</evidence>
<keyword evidence="11 18" id="KW-0695">RNA-directed DNA polymerase</keyword>
<evidence type="ECO:0000256" key="14">
    <source>
        <dbReference type="ARBA" id="ARBA00023172"/>
    </source>
</evidence>
<reference evidence="18" key="1">
    <citation type="journal article" date="2019" name="Sci. Rep.">
        <title>Draft genome of Tanacetum cinerariifolium, the natural source of mosquito coil.</title>
        <authorList>
            <person name="Yamashiro T."/>
            <person name="Shiraishi A."/>
            <person name="Satake H."/>
            <person name="Nakayama K."/>
        </authorList>
    </citation>
    <scope>NUCLEOTIDE SEQUENCE</scope>
</reference>
<keyword evidence="15" id="KW-0863">Zinc-finger</keyword>
<evidence type="ECO:0000256" key="5">
    <source>
        <dbReference type="ARBA" id="ARBA00022723"/>
    </source>
</evidence>
<sequence>MTMKEVDGETIEELATKMIAKDGTVTKFPGKFPRYETSTEEPVKQSKTHNVYRFVDHPQHQQRNPMNEFSPHRLPQQEGNMNGMAPNCRIQNNEGEQPNIAAIITQQLQAIIPQIVNQVTTNVNNANANNDNGGNGNRRNGNGGNRNGGNNGCTFKTFQACNPKECDGKGGAISLTRWIEKMENVIDNSGCAENQKVKCATSSLVNKALTWWNTQVHARGLKAAMGMSWNDFRALLVEEFRLSNEMEMLENKLWNHKMVGANHATYTDRLHELAKLVPHLVTLESSRIMRHIAGLAPKIRGMLQATQLTTIHNAILRAGILTDEVVNYGTLTNGNEKRKVVEETSKSGGLWKENKKEKVGTGFVATAPLRNEFVGYNPRPVAPVSAVRVGNNPRVCYECGSPDHFRNTCPKMYRAAGQAGDWLALKVNRNTRSMANFSFISTEFAPLLNVKPSIVNPGYVIEVGDGHESFDVIMGIDWLSQNKAVIVCHEKVVEIPLEDGKTLKVHGERPVGIAKAVKNANTKEDHEVHLGLLLELLRKEKLYAKFSKCKFLVQEKNQKYVWGVDQEEAFQTLKNNLCDASILTLPDGVEDFIVYYDASNQVLGCVLMQRGKVIAYASRQLKIYEKNYTTHDLELGAIVFALKTWRHYLYGTKRVIYMDHKSLQHIFDQKELNMRQRRADKMYHDLRDMYWWSGMKRDIATYVSKCLTCSKFDWPELVQEMTDKVMLIKEKLKAARDRQKSYADNWRKLLEFEVGDHVMLKVFPWKGVVRFRKKGKLAPRYVGPFEILERIGPVAYRLRLPEELSGVHDTFHVSNLKKCLVDASLHVPLDEIKVDKTLRFVKEPIEIIDREIKSLKRSRISLVKVR</sequence>
<evidence type="ECO:0000256" key="12">
    <source>
        <dbReference type="ARBA" id="ARBA00022932"/>
    </source>
</evidence>
<evidence type="ECO:0000256" key="15">
    <source>
        <dbReference type="PROSITE-ProRule" id="PRU00047"/>
    </source>
</evidence>
<dbReference type="EMBL" id="BKCJ010150661">
    <property type="protein sequence ID" value="GEY08440.1"/>
    <property type="molecule type" value="Genomic_DNA"/>
</dbReference>
<gene>
    <name evidence="18" type="ORF">Tci_380414</name>
</gene>
<evidence type="ECO:0000256" key="16">
    <source>
        <dbReference type="SAM" id="MobiDB-lite"/>
    </source>
</evidence>
<feature type="compositionally biased region" description="Gly residues" evidence="16">
    <location>
        <begin position="133"/>
        <end position="145"/>
    </location>
</feature>
<name>A0A699HG26_TANCI</name>
<dbReference type="InterPro" id="IPR041373">
    <property type="entry name" value="RT_RNaseH"/>
</dbReference>
<evidence type="ECO:0000256" key="13">
    <source>
        <dbReference type="ARBA" id="ARBA00023125"/>
    </source>
</evidence>
<dbReference type="InterPro" id="IPR043502">
    <property type="entry name" value="DNA/RNA_pol_sf"/>
</dbReference>
<dbReference type="Pfam" id="PF17921">
    <property type="entry name" value="Integrase_H2C2"/>
    <property type="match status" value="1"/>
</dbReference>
<keyword evidence="13" id="KW-0238">DNA-binding</keyword>
<dbReference type="GO" id="GO:0004190">
    <property type="term" value="F:aspartic-type endopeptidase activity"/>
    <property type="evidence" value="ECO:0007669"/>
    <property type="project" value="UniProtKB-KW"/>
</dbReference>
<evidence type="ECO:0000256" key="9">
    <source>
        <dbReference type="ARBA" id="ARBA00022842"/>
    </source>
</evidence>
<feature type="region of interest" description="Disordered" evidence="16">
    <location>
        <begin position="126"/>
        <end position="145"/>
    </location>
</feature>
<keyword evidence="1" id="KW-0645">Protease</keyword>
<dbReference type="InterPro" id="IPR005162">
    <property type="entry name" value="Retrotrans_gag_dom"/>
</dbReference>
<dbReference type="CDD" id="cd09274">
    <property type="entry name" value="RNase_HI_RT_Ty3"/>
    <property type="match status" value="1"/>
</dbReference>
<keyword evidence="15" id="KW-0862">Zinc</keyword>
<dbReference type="PANTHER" id="PTHR37984">
    <property type="entry name" value="PROTEIN CBG26694"/>
    <property type="match status" value="1"/>
</dbReference>
<keyword evidence="7" id="KW-0255">Endonuclease</keyword>
<dbReference type="Gene3D" id="1.10.340.70">
    <property type="match status" value="1"/>
</dbReference>
<keyword evidence="4" id="KW-0540">Nuclease</keyword>
<organism evidence="18">
    <name type="scientific">Tanacetum cinerariifolium</name>
    <name type="common">Dalmatian daisy</name>
    <name type="synonym">Chrysanthemum cinerariifolium</name>
    <dbReference type="NCBI Taxonomy" id="118510"/>
    <lineage>
        <taxon>Eukaryota</taxon>
        <taxon>Viridiplantae</taxon>
        <taxon>Streptophyta</taxon>
        <taxon>Embryophyta</taxon>
        <taxon>Tracheophyta</taxon>
        <taxon>Spermatophyta</taxon>
        <taxon>Magnoliopsida</taxon>
        <taxon>eudicotyledons</taxon>
        <taxon>Gunneridae</taxon>
        <taxon>Pentapetalae</taxon>
        <taxon>asterids</taxon>
        <taxon>campanulids</taxon>
        <taxon>Asterales</taxon>
        <taxon>Asteraceae</taxon>
        <taxon>Asteroideae</taxon>
        <taxon>Anthemideae</taxon>
        <taxon>Anthemidinae</taxon>
        <taxon>Tanacetum</taxon>
    </lineage>
</organism>
<dbReference type="Pfam" id="PF08284">
    <property type="entry name" value="RVP_2"/>
    <property type="match status" value="1"/>
</dbReference>
<keyword evidence="6" id="KW-0064">Aspartyl protease</keyword>
<dbReference type="Pfam" id="PF03732">
    <property type="entry name" value="Retrotrans_gag"/>
    <property type="match status" value="1"/>
</dbReference>
<dbReference type="Pfam" id="PF17917">
    <property type="entry name" value="RT_RNaseH"/>
    <property type="match status" value="1"/>
</dbReference>
<protein>
    <submittedName>
        <fullName evidence="18">Reverse transcriptase domain-containing protein</fullName>
    </submittedName>
</protein>
<dbReference type="SUPFAM" id="SSF57756">
    <property type="entry name" value="Retrovirus zinc finger-like domains"/>
    <property type="match status" value="1"/>
</dbReference>
<dbReference type="GO" id="GO:0015074">
    <property type="term" value="P:DNA integration"/>
    <property type="evidence" value="ECO:0007669"/>
    <property type="project" value="UniProtKB-KW"/>
</dbReference>
<evidence type="ECO:0000256" key="7">
    <source>
        <dbReference type="ARBA" id="ARBA00022759"/>
    </source>
</evidence>
<dbReference type="AlphaFoldDB" id="A0A699HG26"/>
<keyword evidence="9" id="KW-0460">Magnesium</keyword>
<dbReference type="InterPro" id="IPR041588">
    <property type="entry name" value="Integrase_H2C2"/>
</dbReference>
<comment type="caution">
    <text evidence="18">The sequence shown here is derived from an EMBL/GenBank/DDBJ whole genome shotgun (WGS) entry which is preliminary data.</text>
</comment>
<proteinExistence type="predicted"/>
<evidence type="ECO:0000259" key="17">
    <source>
        <dbReference type="PROSITE" id="PS50158"/>
    </source>
</evidence>
<dbReference type="Pfam" id="PF24626">
    <property type="entry name" value="SH3_Tf2-1"/>
    <property type="match status" value="1"/>
</dbReference>
<dbReference type="PANTHER" id="PTHR37984:SF5">
    <property type="entry name" value="PROTEIN NYNRIN-LIKE"/>
    <property type="match status" value="1"/>
</dbReference>
<dbReference type="SUPFAM" id="SSF56672">
    <property type="entry name" value="DNA/RNA polymerases"/>
    <property type="match status" value="1"/>
</dbReference>
<keyword evidence="3" id="KW-0548">Nucleotidyltransferase</keyword>
<keyword evidence="10" id="KW-0229">DNA integration</keyword>
<keyword evidence="2" id="KW-0808">Transferase</keyword>
<keyword evidence="14" id="KW-0233">DNA recombination</keyword>
<feature type="domain" description="CCHC-type" evidence="17">
    <location>
        <begin position="396"/>
        <end position="411"/>
    </location>
</feature>
<dbReference type="GO" id="GO:0003964">
    <property type="term" value="F:RNA-directed DNA polymerase activity"/>
    <property type="evidence" value="ECO:0007669"/>
    <property type="project" value="UniProtKB-KW"/>
</dbReference>
<dbReference type="PROSITE" id="PS50158">
    <property type="entry name" value="ZF_CCHC"/>
    <property type="match status" value="1"/>
</dbReference>
<dbReference type="SMART" id="SM00343">
    <property type="entry name" value="ZnF_C2HC"/>
    <property type="match status" value="1"/>
</dbReference>
<evidence type="ECO:0000256" key="6">
    <source>
        <dbReference type="ARBA" id="ARBA00022750"/>
    </source>
</evidence>
<keyword evidence="12" id="KW-0239">DNA-directed DNA polymerase</keyword>
<evidence type="ECO:0000256" key="2">
    <source>
        <dbReference type="ARBA" id="ARBA00022679"/>
    </source>
</evidence>